<feature type="non-terminal residue" evidence="2">
    <location>
        <position position="1"/>
    </location>
</feature>
<feature type="region of interest" description="Disordered" evidence="1">
    <location>
        <begin position="42"/>
        <end position="84"/>
    </location>
</feature>
<gene>
    <name evidence="2" type="ORF">V5O49_00135</name>
</gene>
<dbReference type="Proteomes" id="UP001310387">
    <property type="component" value="Unassembled WGS sequence"/>
</dbReference>
<dbReference type="EMBL" id="JBAGLP010000038">
    <property type="protein sequence ID" value="MEG3613531.1"/>
    <property type="molecule type" value="Genomic_DNA"/>
</dbReference>
<feature type="compositionally biased region" description="Basic and acidic residues" evidence="1">
    <location>
        <begin position="57"/>
        <end position="69"/>
    </location>
</feature>
<sequence length="84" mass="8682">NGYESRVSPTNPPGSHPGGLANTDDPLGVVHRLSLSSAASWRCMGGHGSSTSTGKPAEIRPASDTRALQDARPICDSSGHDICR</sequence>
<reference evidence="2" key="1">
    <citation type="journal article" date="2024" name="Antonie Van Leeuwenhoek">
        <title>Isoptericola haloaureus sp. nov., a dimorphic actinobacterium isolated from mangrove sediments of southeast India, implicating biosaline agricultural significance through nitrogen fixation and salt tolerance genes.</title>
        <authorList>
            <person name="Prathaban M."/>
            <person name="Prathiviraj R."/>
            <person name="Ravichandran M."/>
            <person name="Natarajan S.D."/>
            <person name="Sobanaa M."/>
            <person name="Hari Krishna Kumar S."/>
            <person name="Chandrasekar V."/>
            <person name="Selvin J."/>
        </authorList>
    </citation>
    <scope>NUCLEOTIDE SEQUENCE</scope>
    <source>
        <strain evidence="2">MP1014</strain>
    </source>
</reference>
<dbReference type="RefSeq" id="WP_332900452.1">
    <property type="nucleotide sequence ID" value="NZ_JBAGLP010000038.1"/>
</dbReference>
<reference evidence="2" key="2">
    <citation type="submission" date="2024-02" db="EMBL/GenBank/DDBJ databases">
        <authorList>
            <person name="Prathaban M."/>
            <person name="Mythili R."/>
            <person name="Sharmila Devi N."/>
            <person name="Sobanaa M."/>
            <person name="Prathiviraj R."/>
            <person name="Selvin J."/>
        </authorList>
    </citation>
    <scope>NUCLEOTIDE SEQUENCE</scope>
    <source>
        <strain evidence="2">MP1014</strain>
    </source>
</reference>
<accession>A0ABU7Z2F8</accession>
<feature type="region of interest" description="Disordered" evidence="1">
    <location>
        <begin position="1"/>
        <end position="26"/>
    </location>
</feature>
<organism evidence="2 3">
    <name type="scientific">Isoptericola haloaureus</name>
    <dbReference type="NCBI Taxonomy" id="1542902"/>
    <lineage>
        <taxon>Bacteria</taxon>
        <taxon>Bacillati</taxon>
        <taxon>Actinomycetota</taxon>
        <taxon>Actinomycetes</taxon>
        <taxon>Micrococcales</taxon>
        <taxon>Promicromonosporaceae</taxon>
        <taxon>Isoptericola</taxon>
    </lineage>
</organism>
<evidence type="ECO:0000256" key="1">
    <source>
        <dbReference type="SAM" id="MobiDB-lite"/>
    </source>
</evidence>
<evidence type="ECO:0000313" key="3">
    <source>
        <dbReference type="Proteomes" id="UP001310387"/>
    </source>
</evidence>
<evidence type="ECO:0000313" key="2">
    <source>
        <dbReference type="EMBL" id="MEG3613531.1"/>
    </source>
</evidence>
<protein>
    <submittedName>
        <fullName evidence="2">Uncharacterized protein</fullName>
    </submittedName>
</protein>
<comment type="caution">
    <text evidence="2">The sequence shown here is derived from an EMBL/GenBank/DDBJ whole genome shotgun (WGS) entry which is preliminary data.</text>
</comment>
<proteinExistence type="predicted"/>
<name>A0ABU7Z2F8_9MICO</name>
<keyword evidence="3" id="KW-1185">Reference proteome</keyword>